<dbReference type="Gene3D" id="3.30.420.10">
    <property type="entry name" value="Ribonuclease H-like superfamily/Ribonuclease H"/>
    <property type="match status" value="1"/>
</dbReference>
<reference evidence="2 3" key="1">
    <citation type="submission" date="2019-10" db="EMBL/GenBank/DDBJ databases">
        <title>Description of Paenibacillus terricola sp. nov.</title>
        <authorList>
            <person name="Carlier A."/>
            <person name="Qi S."/>
        </authorList>
    </citation>
    <scope>NUCLEOTIDE SEQUENCE [LARGE SCALE GENOMIC DNA]</scope>
    <source>
        <strain evidence="2 3">LMG 31459</strain>
    </source>
</reference>
<dbReference type="PANTHER" id="PTHR35004">
    <property type="entry name" value="TRANSPOSASE RV3428C-RELATED"/>
    <property type="match status" value="1"/>
</dbReference>
<dbReference type="Pfam" id="PF09299">
    <property type="entry name" value="Mu-transpos_C"/>
    <property type="match status" value="1"/>
</dbReference>
<gene>
    <name evidence="2" type="ORF">GC101_34080</name>
</gene>
<feature type="domain" description="Integrase catalytic" evidence="1">
    <location>
        <begin position="253"/>
        <end position="458"/>
    </location>
</feature>
<accession>A0ABX1YVX5</accession>
<dbReference type="Proteomes" id="UP000596857">
    <property type="component" value="Unassembled WGS sequence"/>
</dbReference>
<sequence length="653" mass="74941">MQVISLIKGTRFLKEGAVFEIMKEQLPGEFIIKDLSQNNEVLMNQKDLMALYEKGTVTFEVTGSSTDLTHLGIRENRVIDFSMLSETHKNIARIRYDAIKPLLDVRRKHLQPKLEERVSELKLQGVKITPVTLRRWFNIFQDSGQDITSLVPDTLNRGVGTRLSSTIEEIIDHCIETVYAKREKISAKDIHAKVMVEIEKKNRIRDVEDRLEIPSYNTITRRIKEKDPYEMMVKREGEKQAFDKLGAAAVLQRPKQPYDVLEIDHTKLDLFVVDDETGLPLGRPYLTQAVDKATGAIVGIYVAFHAPSYVSVMQCLLHAMSPKTYVKELYPEIQGTWDMFGVPKVLRMDNGKEFQSHSLKDACAQLGIVPDYCPPRKPWYKGSVERTFRTINQQLLHKTPGTTFSNVVDKKDYNPQKNAIVGYYAFLKLLHQWIIDQYLLQFHRGTKGAPSELWRQGIIDWGAPPLLSSIPNWNIILGKLREGATIQRIGIQYKHMSYTSEQLQDLKLRLIKKGESAVRFKYDPLDMSKIHVYDEEHKRYLEVPNTNQDYSKGLTEFSHECILKQLRQSKSNINMLALAQAKEKFLEDLAKQMKLTKGPRAAALTQLSSAQVIEKEAKKGAQKEYNLALQESKAFKALENEMNGDWEVITNEN</sequence>
<dbReference type="PANTHER" id="PTHR35004:SF7">
    <property type="entry name" value="INTEGRASE PROTEIN"/>
    <property type="match status" value="1"/>
</dbReference>
<name>A0ABX1YVX5_9BACL</name>
<keyword evidence="3" id="KW-1185">Reference proteome</keyword>
<dbReference type="InterPro" id="IPR036397">
    <property type="entry name" value="RNaseH_sf"/>
</dbReference>
<dbReference type="Pfam" id="PF00665">
    <property type="entry name" value="rve"/>
    <property type="match status" value="1"/>
</dbReference>
<dbReference type="InterPro" id="IPR015378">
    <property type="entry name" value="Transposase-like_Mu_C"/>
</dbReference>
<evidence type="ECO:0000259" key="1">
    <source>
        <dbReference type="PROSITE" id="PS50994"/>
    </source>
</evidence>
<evidence type="ECO:0000313" key="2">
    <source>
        <dbReference type="EMBL" id="NOU83885.1"/>
    </source>
</evidence>
<dbReference type="PROSITE" id="PS50994">
    <property type="entry name" value="INTEGRASE"/>
    <property type="match status" value="1"/>
</dbReference>
<comment type="caution">
    <text evidence="2">The sequence shown here is derived from an EMBL/GenBank/DDBJ whole genome shotgun (WGS) entry which is preliminary data.</text>
</comment>
<dbReference type="EMBL" id="WHOB01000097">
    <property type="protein sequence ID" value="NOU83885.1"/>
    <property type="molecule type" value="Genomic_DNA"/>
</dbReference>
<dbReference type="SUPFAM" id="SSF53098">
    <property type="entry name" value="Ribonuclease H-like"/>
    <property type="match status" value="1"/>
</dbReference>
<organism evidence="2 3">
    <name type="scientific">Paenibacillus phytohabitans</name>
    <dbReference type="NCBI Taxonomy" id="2654978"/>
    <lineage>
        <taxon>Bacteria</taxon>
        <taxon>Bacillati</taxon>
        <taxon>Bacillota</taxon>
        <taxon>Bacilli</taxon>
        <taxon>Bacillales</taxon>
        <taxon>Paenibacillaceae</taxon>
        <taxon>Paenibacillus</taxon>
    </lineage>
</organism>
<evidence type="ECO:0000313" key="3">
    <source>
        <dbReference type="Proteomes" id="UP000596857"/>
    </source>
</evidence>
<dbReference type="InterPro" id="IPR001584">
    <property type="entry name" value="Integrase_cat-core"/>
</dbReference>
<protein>
    <submittedName>
        <fullName evidence="2">DDE-type integrase/transposase/recombinase</fullName>
    </submittedName>
</protein>
<proteinExistence type="predicted"/>
<dbReference type="RefSeq" id="WP_171720925.1">
    <property type="nucleotide sequence ID" value="NZ_WHOB01000097.1"/>
</dbReference>
<dbReference type="InterPro" id="IPR012337">
    <property type="entry name" value="RNaseH-like_sf"/>
</dbReference>